<sequence length="349" mass="38871">MTDKGEHDGWVYKQGSLVKNWKRRFMVLRGKQLTYYDTAQITARTKEKGSFQVITVELSSDLQNGLIVHGRGGRVLKLYTESAESTNGWFRAIMDATTVNMNVSAGADRFSDRYSTLSGSNNGDTVDVDEQLDLLERLESLPLEDEQVQHSGWLTKEGMRVKSWKRRYFTLRGDTLSYFDSADTGRNAKGYGHVRAVEVNGEVPNSLDVRFDNNRILRVRADSPEDMQEWLCMLSDAIEAASIDQSKVRQSVAIRQSLRTSMASNPKVHRASVVAPTRHSLASVPSGRPSLARGGAKIPASASYPTQTSMELSNDSYMSVYSAQSSTLSSDNQSGEYYDSDDDSDGDWI</sequence>
<gene>
    <name evidence="3" type="ORF">Poli38472_002794</name>
</gene>
<feature type="compositionally biased region" description="Polar residues" evidence="1">
    <location>
        <begin position="323"/>
        <end position="333"/>
    </location>
</feature>
<organism evidence="3 4">
    <name type="scientific">Pythium oligandrum</name>
    <name type="common">Mycoparasitic fungus</name>
    <dbReference type="NCBI Taxonomy" id="41045"/>
    <lineage>
        <taxon>Eukaryota</taxon>
        <taxon>Sar</taxon>
        <taxon>Stramenopiles</taxon>
        <taxon>Oomycota</taxon>
        <taxon>Peronosporomycetes</taxon>
        <taxon>Pythiales</taxon>
        <taxon>Pythiaceae</taxon>
        <taxon>Pythium</taxon>
    </lineage>
</organism>
<keyword evidence="4" id="KW-1185">Reference proteome</keyword>
<dbReference type="Gene3D" id="2.30.29.30">
    <property type="entry name" value="Pleckstrin-homology domain (PH domain)/Phosphotyrosine-binding domain (PTB)"/>
    <property type="match status" value="2"/>
</dbReference>
<reference evidence="3" key="1">
    <citation type="submission" date="2019-03" db="EMBL/GenBank/DDBJ databases">
        <title>Long read genome sequence of the mycoparasitic Pythium oligandrum ATCC 38472 isolated from sugarbeet rhizosphere.</title>
        <authorList>
            <person name="Gaulin E."/>
        </authorList>
    </citation>
    <scope>NUCLEOTIDE SEQUENCE</scope>
    <source>
        <strain evidence="3">ATCC 38472_TT</strain>
    </source>
</reference>
<protein>
    <recommendedName>
        <fullName evidence="2">PH domain-containing protein</fullName>
    </recommendedName>
</protein>
<feature type="domain" description="PH" evidence="2">
    <location>
        <begin position="4"/>
        <end position="98"/>
    </location>
</feature>
<dbReference type="PANTHER" id="PTHR14336:SF16">
    <property type="entry name" value="PH DOMAIN-CONTAINING PROTEIN"/>
    <property type="match status" value="1"/>
</dbReference>
<name>A0A8K1FMP1_PYTOL</name>
<dbReference type="InterPro" id="IPR051707">
    <property type="entry name" value="PI-Interact_SigTrans_Reg"/>
</dbReference>
<evidence type="ECO:0000313" key="3">
    <source>
        <dbReference type="EMBL" id="TMW63853.1"/>
    </source>
</evidence>
<dbReference type="SUPFAM" id="SSF50729">
    <property type="entry name" value="PH domain-like"/>
    <property type="match status" value="2"/>
</dbReference>
<dbReference type="SMART" id="SM00233">
    <property type="entry name" value="PH"/>
    <property type="match status" value="2"/>
</dbReference>
<evidence type="ECO:0000259" key="2">
    <source>
        <dbReference type="PROSITE" id="PS50003"/>
    </source>
</evidence>
<proteinExistence type="predicted"/>
<dbReference type="Pfam" id="PF00169">
    <property type="entry name" value="PH"/>
    <property type="match status" value="2"/>
</dbReference>
<evidence type="ECO:0000256" key="1">
    <source>
        <dbReference type="SAM" id="MobiDB-lite"/>
    </source>
</evidence>
<dbReference type="OrthoDB" id="185175at2759"/>
<dbReference type="InterPro" id="IPR011993">
    <property type="entry name" value="PH-like_dom_sf"/>
</dbReference>
<dbReference type="AlphaFoldDB" id="A0A8K1FMP1"/>
<dbReference type="PANTHER" id="PTHR14336">
    <property type="entry name" value="TANDEM PH DOMAIN CONTAINING PROTEIN"/>
    <property type="match status" value="1"/>
</dbReference>
<dbReference type="Proteomes" id="UP000794436">
    <property type="component" value="Unassembled WGS sequence"/>
</dbReference>
<dbReference type="PROSITE" id="PS50003">
    <property type="entry name" value="PH_DOMAIN"/>
    <property type="match status" value="2"/>
</dbReference>
<feature type="domain" description="PH" evidence="2">
    <location>
        <begin position="147"/>
        <end position="239"/>
    </location>
</feature>
<dbReference type="InterPro" id="IPR001849">
    <property type="entry name" value="PH_domain"/>
</dbReference>
<dbReference type="EMBL" id="SPLM01000072">
    <property type="protein sequence ID" value="TMW63853.1"/>
    <property type="molecule type" value="Genomic_DNA"/>
</dbReference>
<accession>A0A8K1FMP1</accession>
<comment type="caution">
    <text evidence="3">The sequence shown here is derived from an EMBL/GenBank/DDBJ whole genome shotgun (WGS) entry which is preliminary data.</text>
</comment>
<feature type="region of interest" description="Disordered" evidence="1">
    <location>
        <begin position="323"/>
        <end position="349"/>
    </location>
</feature>
<evidence type="ECO:0000313" key="4">
    <source>
        <dbReference type="Proteomes" id="UP000794436"/>
    </source>
</evidence>
<feature type="compositionally biased region" description="Acidic residues" evidence="1">
    <location>
        <begin position="338"/>
        <end position="349"/>
    </location>
</feature>
<feature type="region of interest" description="Disordered" evidence="1">
    <location>
        <begin position="277"/>
        <end position="309"/>
    </location>
</feature>